<sequence>MDSASLSSDSSSLSDLRLSRRTRHGLVVLTCFFDLDVFCGIYHSYKQNDVEQSDHFGRGRIVSTAVVFIHLRFNEMLLQLSAGIQTVAVFPVVPHGVVHLGSSLPVSFCKQGEGWQNPDALLNQNFSCICNVNYTGDKAIGKVSLLPRDQSFDFPVDSDTIEVAGGGNYIENIEYPHMFTRGTAYIP</sequence>
<gene>
    <name evidence="1" type="primary">A07g505160.1_BraROA</name>
    <name evidence="1" type="ORF">IGI04_026806</name>
</gene>
<accession>A0ABQ7KZN2</accession>
<reference evidence="1 2" key="1">
    <citation type="submission" date="2021-03" db="EMBL/GenBank/DDBJ databases">
        <authorList>
            <person name="King G.J."/>
            <person name="Bancroft I."/>
            <person name="Baten A."/>
            <person name="Bloomfield J."/>
            <person name="Borpatragohain P."/>
            <person name="He Z."/>
            <person name="Irish N."/>
            <person name="Irwin J."/>
            <person name="Liu K."/>
            <person name="Mauleon R.P."/>
            <person name="Moore J."/>
            <person name="Morris R."/>
            <person name="Ostergaard L."/>
            <person name="Wang B."/>
            <person name="Wells R."/>
        </authorList>
    </citation>
    <scope>NUCLEOTIDE SEQUENCE [LARGE SCALE GENOMIC DNA]</scope>
    <source>
        <strain evidence="1">R-o-18</strain>
        <tissue evidence="1">Leaf</tissue>
    </source>
</reference>
<evidence type="ECO:0000313" key="1">
    <source>
        <dbReference type="EMBL" id="KAG5378965.1"/>
    </source>
</evidence>
<comment type="caution">
    <text evidence="1">The sequence shown here is derived from an EMBL/GenBank/DDBJ whole genome shotgun (WGS) entry which is preliminary data.</text>
</comment>
<dbReference type="EMBL" id="JADBGQ010000009">
    <property type="protein sequence ID" value="KAG5378965.1"/>
    <property type="molecule type" value="Genomic_DNA"/>
</dbReference>
<organism evidence="1 2">
    <name type="scientific">Brassica rapa subsp. trilocularis</name>
    <dbReference type="NCBI Taxonomy" id="1813537"/>
    <lineage>
        <taxon>Eukaryota</taxon>
        <taxon>Viridiplantae</taxon>
        <taxon>Streptophyta</taxon>
        <taxon>Embryophyta</taxon>
        <taxon>Tracheophyta</taxon>
        <taxon>Spermatophyta</taxon>
        <taxon>Magnoliopsida</taxon>
        <taxon>eudicotyledons</taxon>
        <taxon>Gunneridae</taxon>
        <taxon>Pentapetalae</taxon>
        <taxon>rosids</taxon>
        <taxon>malvids</taxon>
        <taxon>Brassicales</taxon>
        <taxon>Brassicaceae</taxon>
        <taxon>Brassiceae</taxon>
        <taxon>Brassica</taxon>
    </lineage>
</organism>
<proteinExistence type="predicted"/>
<dbReference type="Proteomes" id="UP000823674">
    <property type="component" value="Chromosome A07"/>
</dbReference>
<keyword evidence="2" id="KW-1185">Reference proteome</keyword>
<name>A0ABQ7KZN2_BRACM</name>
<protein>
    <submittedName>
        <fullName evidence="1">Uncharacterized protein</fullName>
    </submittedName>
</protein>
<evidence type="ECO:0000313" key="2">
    <source>
        <dbReference type="Proteomes" id="UP000823674"/>
    </source>
</evidence>